<accession>A0AAV3RIT3</accession>
<keyword evidence="3" id="KW-1185">Reference proteome</keyword>
<organism evidence="2 3">
    <name type="scientific">Lithospermum erythrorhizon</name>
    <name type="common">Purple gromwell</name>
    <name type="synonym">Lithospermum officinale var. erythrorhizon</name>
    <dbReference type="NCBI Taxonomy" id="34254"/>
    <lineage>
        <taxon>Eukaryota</taxon>
        <taxon>Viridiplantae</taxon>
        <taxon>Streptophyta</taxon>
        <taxon>Embryophyta</taxon>
        <taxon>Tracheophyta</taxon>
        <taxon>Spermatophyta</taxon>
        <taxon>Magnoliopsida</taxon>
        <taxon>eudicotyledons</taxon>
        <taxon>Gunneridae</taxon>
        <taxon>Pentapetalae</taxon>
        <taxon>asterids</taxon>
        <taxon>lamiids</taxon>
        <taxon>Boraginales</taxon>
        <taxon>Boraginaceae</taxon>
        <taxon>Boraginoideae</taxon>
        <taxon>Lithospermeae</taxon>
        <taxon>Lithospermum</taxon>
    </lineage>
</organism>
<dbReference type="PANTHER" id="PTHR33699">
    <property type="entry name" value="EXPRESSED PROTEIN"/>
    <property type="match status" value="1"/>
</dbReference>
<dbReference type="PANTHER" id="PTHR33699:SF3">
    <property type="entry name" value="OS06G0347300 PROTEIN"/>
    <property type="match status" value="1"/>
</dbReference>
<sequence length="201" mass="23077">MDFDLRKSGQIPAFGNWDSSNDMPITQYFESARQAGLVRYSASSGVDCNKCPNNNKLNNNRNYGHVVHYGGGDLYAAVMPPSRGFYVPAPPHPKVKAMNRRHQKVERKRMVMKVRDVMDIENQYKNQQLKPKKAKSRQQFPNKDKNSQNLAEHVEELRPATIIVKPVDEDLYKIPPDLIHKSERKRWLGFLSRCLVPPCSA</sequence>
<dbReference type="EMBL" id="BAABME010009396">
    <property type="protein sequence ID" value="GAA0175093.1"/>
    <property type="molecule type" value="Genomic_DNA"/>
</dbReference>
<evidence type="ECO:0000256" key="1">
    <source>
        <dbReference type="SAM" id="MobiDB-lite"/>
    </source>
</evidence>
<protein>
    <submittedName>
        <fullName evidence="2">Uncharacterized protein</fullName>
    </submittedName>
</protein>
<feature type="compositionally biased region" description="Basic and acidic residues" evidence="1">
    <location>
        <begin position="142"/>
        <end position="152"/>
    </location>
</feature>
<comment type="caution">
    <text evidence="2">The sequence shown here is derived from an EMBL/GenBank/DDBJ whole genome shotgun (WGS) entry which is preliminary data.</text>
</comment>
<evidence type="ECO:0000313" key="3">
    <source>
        <dbReference type="Proteomes" id="UP001454036"/>
    </source>
</evidence>
<proteinExistence type="predicted"/>
<evidence type="ECO:0000313" key="2">
    <source>
        <dbReference type="EMBL" id="GAA0175093.1"/>
    </source>
</evidence>
<gene>
    <name evidence="2" type="ORF">LIER_28344</name>
</gene>
<dbReference type="AlphaFoldDB" id="A0AAV3RIT3"/>
<name>A0AAV3RIT3_LITER</name>
<dbReference type="Proteomes" id="UP001454036">
    <property type="component" value="Unassembled WGS sequence"/>
</dbReference>
<feature type="region of interest" description="Disordered" evidence="1">
    <location>
        <begin position="126"/>
        <end position="152"/>
    </location>
</feature>
<reference evidence="2 3" key="1">
    <citation type="submission" date="2024-01" db="EMBL/GenBank/DDBJ databases">
        <title>The complete chloroplast genome sequence of Lithospermum erythrorhizon: insights into the phylogenetic relationship among Boraginaceae species and the maternal lineages of purple gromwells.</title>
        <authorList>
            <person name="Okada T."/>
            <person name="Watanabe K."/>
        </authorList>
    </citation>
    <scope>NUCLEOTIDE SEQUENCE [LARGE SCALE GENOMIC DNA]</scope>
</reference>